<dbReference type="Proteomes" id="UP001151699">
    <property type="component" value="Chromosome A"/>
</dbReference>
<name>A0A9Q0NCY2_9DIPT</name>
<dbReference type="PANTHER" id="PTHR13615:SF3">
    <property type="entry name" value="GLYCOSYLTRANSFERASE-LIKE DOMAIN-CONTAINING PROTEIN 1"/>
    <property type="match status" value="1"/>
</dbReference>
<feature type="domain" description="Glycosyl transferase family 1" evidence="7">
    <location>
        <begin position="200"/>
        <end position="311"/>
    </location>
</feature>
<dbReference type="CDD" id="cd01635">
    <property type="entry name" value="Glycosyltransferase_GTB-type"/>
    <property type="match status" value="1"/>
</dbReference>
<dbReference type="Pfam" id="PF12038">
    <property type="entry name" value="QTMAN_N"/>
    <property type="match status" value="1"/>
</dbReference>
<feature type="domain" description="tRNA-queuosine alpha-mannosyltransferase N-terminal" evidence="8">
    <location>
        <begin position="3"/>
        <end position="181"/>
    </location>
</feature>
<evidence type="ECO:0000313" key="9">
    <source>
        <dbReference type="EMBL" id="KAJ6648011.1"/>
    </source>
</evidence>
<proteinExistence type="inferred from homology"/>
<dbReference type="Gene3D" id="3.40.50.2000">
    <property type="entry name" value="Glycogen Phosphorylase B"/>
    <property type="match status" value="1"/>
</dbReference>
<dbReference type="EMBL" id="WJQU01000001">
    <property type="protein sequence ID" value="KAJ6648011.1"/>
    <property type="molecule type" value="Genomic_DNA"/>
</dbReference>
<keyword evidence="10" id="KW-1185">Reference proteome</keyword>
<gene>
    <name evidence="9" type="ORF">Bhyg_03236</name>
</gene>
<evidence type="ECO:0000256" key="5">
    <source>
        <dbReference type="ARBA" id="ARBA00044539"/>
    </source>
</evidence>
<evidence type="ECO:0000256" key="6">
    <source>
        <dbReference type="ARBA" id="ARBA00048439"/>
    </source>
</evidence>
<protein>
    <recommendedName>
        <fullName evidence="5">tRNA-queuosine alpha-mannosyltransferase</fullName>
        <ecNumber evidence="4">2.4.1.110</ecNumber>
    </recommendedName>
</protein>
<dbReference type="InterPro" id="IPR022701">
    <property type="entry name" value="QTMAN_N"/>
</dbReference>
<evidence type="ECO:0000259" key="8">
    <source>
        <dbReference type="Pfam" id="PF12038"/>
    </source>
</evidence>
<dbReference type="SUPFAM" id="SSF53756">
    <property type="entry name" value="UDP-Glycosyltransferase/glycogen phosphorylase"/>
    <property type="match status" value="1"/>
</dbReference>
<dbReference type="EC" id="2.4.1.110" evidence="4"/>
<dbReference type="InterPro" id="IPR051862">
    <property type="entry name" value="GT-like_domain_containing_1"/>
</dbReference>
<comment type="similarity">
    <text evidence="1">Belongs to the glycosyltransferase group 1 family. Glycosyltransferase 4 subfamily.</text>
</comment>
<reference evidence="9" key="1">
    <citation type="submission" date="2022-07" db="EMBL/GenBank/DDBJ databases">
        <authorList>
            <person name="Trinca V."/>
            <person name="Uliana J.V.C."/>
            <person name="Torres T.T."/>
            <person name="Ward R.J."/>
            <person name="Monesi N."/>
        </authorList>
    </citation>
    <scope>NUCLEOTIDE SEQUENCE</scope>
    <source>
        <strain evidence="9">HSMRA1968</strain>
        <tissue evidence="9">Whole embryos</tissue>
    </source>
</reference>
<sequence>MAKILIIEAFYGGSHKQLLDTILENINSMEYELFTLPAKKWHWRARMSALHFAHTIPTDHHYDVLFSSSVLNLAELLGVRPDLAKCRKIVFFHENQLVYPVREIKDRDCQYGLNQIMTWCQSFVIGYEENLAADVLIFNSNFNRTSFLNNINPFLNIQSDFKLKQICEKIEPKCEVLYFPIKFQQMPKRSKENYNTVLHLIWPHRWEHDKNPQLLTETLLELHKRKIPFRASIIGENFQTVPECFDGIQEKLGEKLINFGYLSRESYIQCLLNGDVVISTAGHEFYGVSMLEATYCGCIPIAPNKLVYPEIYPTENLYNTSNQLIKTLYNWCRNPSLFRKQRDKFLEDFTFERFDATNLIPKFLEKIKIHMLQNMRKCSKTTCHLSNCEASQATYCGCIPIAPNKLVYPEIYPTENLYNTSNQLIKTLYNWCRNPSLFRKQRDKFLEDFTFERFDATNLIPKFLEKIKIQ</sequence>
<accession>A0A9Q0NCY2</accession>
<feature type="non-terminal residue" evidence="9">
    <location>
        <position position="470"/>
    </location>
</feature>
<evidence type="ECO:0000256" key="2">
    <source>
        <dbReference type="ARBA" id="ARBA00022676"/>
    </source>
</evidence>
<organism evidence="9 10">
    <name type="scientific">Pseudolycoriella hygida</name>
    <dbReference type="NCBI Taxonomy" id="35572"/>
    <lineage>
        <taxon>Eukaryota</taxon>
        <taxon>Metazoa</taxon>
        <taxon>Ecdysozoa</taxon>
        <taxon>Arthropoda</taxon>
        <taxon>Hexapoda</taxon>
        <taxon>Insecta</taxon>
        <taxon>Pterygota</taxon>
        <taxon>Neoptera</taxon>
        <taxon>Endopterygota</taxon>
        <taxon>Diptera</taxon>
        <taxon>Nematocera</taxon>
        <taxon>Sciaroidea</taxon>
        <taxon>Sciaridae</taxon>
        <taxon>Pseudolycoriella</taxon>
    </lineage>
</organism>
<dbReference type="PANTHER" id="PTHR13615">
    <property type="entry name" value="GLYCOSYLTRANSFERASE-LIKE 1"/>
    <property type="match status" value="1"/>
</dbReference>
<evidence type="ECO:0000259" key="7">
    <source>
        <dbReference type="Pfam" id="PF00534"/>
    </source>
</evidence>
<dbReference type="AlphaFoldDB" id="A0A9Q0NCY2"/>
<evidence type="ECO:0000256" key="3">
    <source>
        <dbReference type="ARBA" id="ARBA00022679"/>
    </source>
</evidence>
<dbReference type="InterPro" id="IPR001296">
    <property type="entry name" value="Glyco_trans_1"/>
</dbReference>
<dbReference type="GO" id="GO:0016438">
    <property type="term" value="F:tRNA-queuosine(34) beta-mannosyltransferase activity"/>
    <property type="evidence" value="ECO:0007669"/>
    <property type="project" value="UniProtKB-EC"/>
</dbReference>
<keyword evidence="3" id="KW-0808">Transferase</keyword>
<evidence type="ECO:0000256" key="1">
    <source>
        <dbReference type="ARBA" id="ARBA00009481"/>
    </source>
</evidence>
<keyword evidence="2" id="KW-0328">Glycosyltransferase</keyword>
<evidence type="ECO:0000313" key="10">
    <source>
        <dbReference type="Proteomes" id="UP001151699"/>
    </source>
</evidence>
<comment type="catalytic activity">
    <reaction evidence="6">
        <text>queuosine(34) in tRNA(Asp) + GDP-alpha-D-mannose = O-4''-alpha-D-mannosylqueuosine(34) in tRNA(Asp) + GDP + H(+)</text>
        <dbReference type="Rhea" id="RHEA:12885"/>
        <dbReference type="Rhea" id="RHEA-COMP:18572"/>
        <dbReference type="Rhea" id="RHEA-COMP:18581"/>
        <dbReference type="ChEBI" id="CHEBI:15378"/>
        <dbReference type="ChEBI" id="CHEBI:57527"/>
        <dbReference type="ChEBI" id="CHEBI:58189"/>
        <dbReference type="ChEBI" id="CHEBI:194431"/>
        <dbReference type="ChEBI" id="CHEBI:194442"/>
        <dbReference type="EC" id="2.4.1.110"/>
    </reaction>
    <physiologicalReaction direction="left-to-right" evidence="6">
        <dbReference type="Rhea" id="RHEA:12886"/>
    </physiologicalReaction>
</comment>
<dbReference type="OrthoDB" id="10032790at2759"/>
<dbReference type="Pfam" id="PF00534">
    <property type="entry name" value="Glycos_transf_1"/>
    <property type="match status" value="1"/>
</dbReference>
<comment type="caution">
    <text evidence="9">The sequence shown here is derived from an EMBL/GenBank/DDBJ whole genome shotgun (WGS) entry which is preliminary data.</text>
</comment>
<evidence type="ECO:0000256" key="4">
    <source>
        <dbReference type="ARBA" id="ARBA00044517"/>
    </source>
</evidence>